<feature type="non-terminal residue" evidence="1">
    <location>
        <position position="43"/>
    </location>
</feature>
<organism evidence="1">
    <name type="scientific">marine sediment metagenome</name>
    <dbReference type="NCBI Taxonomy" id="412755"/>
    <lineage>
        <taxon>unclassified sequences</taxon>
        <taxon>metagenomes</taxon>
        <taxon>ecological metagenomes</taxon>
    </lineage>
</organism>
<reference evidence="1" key="1">
    <citation type="journal article" date="2014" name="Front. Microbiol.">
        <title>High frequency of phylogenetically diverse reductive dehalogenase-homologous genes in deep subseafloor sedimentary metagenomes.</title>
        <authorList>
            <person name="Kawai M."/>
            <person name="Futagami T."/>
            <person name="Toyoda A."/>
            <person name="Takaki Y."/>
            <person name="Nishi S."/>
            <person name="Hori S."/>
            <person name="Arai W."/>
            <person name="Tsubouchi T."/>
            <person name="Morono Y."/>
            <person name="Uchiyama I."/>
            <person name="Ito T."/>
            <person name="Fujiyama A."/>
            <person name="Inagaki F."/>
            <person name="Takami H."/>
        </authorList>
    </citation>
    <scope>NUCLEOTIDE SEQUENCE</scope>
    <source>
        <strain evidence="1">Expedition CK06-06</strain>
    </source>
</reference>
<dbReference type="EMBL" id="BARW01025479">
    <property type="protein sequence ID" value="GAJ09053.1"/>
    <property type="molecule type" value="Genomic_DNA"/>
</dbReference>
<dbReference type="AlphaFoldDB" id="X1TUP4"/>
<comment type="caution">
    <text evidence="1">The sequence shown here is derived from an EMBL/GenBank/DDBJ whole genome shotgun (WGS) entry which is preliminary data.</text>
</comment>
<protein>
    <submittedName>
        <fullName evidence="1">Uncharacterized protein</fullName>
    </submittedName>
</protein>
<name>X1TUP4_9ZZZZ</name>
<evidence type="ECO:0000313" key="1">
    <source>
        <dbReference type="EMBL" id="GAJ09053.1"/>
    </source>
</evidence>
<sequence length="43" mass="4914">MEGSPEMSAVKYTIEKAQNGYLVVKGTITETPLIYVFKKRHRV</sequence>
<accession>X1TUP4</accession>
<proteinExistence type="predicted"/>
<gene>
    <name evidence="1" type="ORF">S12H4_41759</name>
</gene>